<evidence type="ECO:0000313" key="7">
    <source>
        <dbReference type="Proteomes" id="UP000663823"/>
    </source>
</evidence>
<feature type="transmembrane region" description="Helical" evidence="5">
    <location>
        <begin position="491"/>
        <end position="509"/>
    </location>
</feature>
<feature type="transmembrane region" description="Helical" evidence="5">
    <location>
        <begin position="455"/>
        <end position="479"/>
    </location>
</feature>
<dbReference type="Proteomes" id="UP000663823">
    <property type="component" value="Unassembled WGS sequence"/>
</dbReference>
<dbReference type="EMBL" id="CAJOAX010000087">
    <property type="protein sequence ID" value="CAF3504682.1"/>
    <property type="molecule type" value="Genomic_DNA"/>
</dbReference>
<dbReference type="Gene3D" id="1.20.1250.20">
    <property type="entry name" value="MFS general substrate transporter like domains"/>
    <property type="match status" value="4"/>
</dbReference>
<feature type="transmembrane region" description="Helical" evidence="5">
    <location>
        <begin position="174"/>
        <end position="201"/>
    </location>
</feature>
<evidence type="ECO:0000256" key="2">
    <source>
        <dbReference type="ARBA" id="ARBA00022692"/>
    </source>
</evidence>
<dbReference type="PANTHER" id="PTHR23507">
    <property type="entry name" value="ZGC:174356"/>
    <property type="match status" value="1"/>
</dbReference>
<keyword evidence="4 5" id="KW-0472">Membrane</keyword>
<evidence type="ECO:0000256" key="5">
    <source>
        <dbReference type="SAM" id="Phobius"/>
    </source>
</evidence>
<organism evidence="6 7">
    <name type="scientific">Rotaria sordida</name>
    <dbReference type="NCBI Taxonomy" id="392033"/>
    <lineage>
        <taxon>Eukaryota</taxon>
        <taxon>Metazoa</taxon>
        <taxon>Spiralia</taxon>
        <taxon>Gnathifera</taxon>
        <taxon>Rotifera</taxon>
        <taxon>Eurotatoria</taxon>
        <taxon>Bdelloidea</taxon>
        <taxon>Philodinida</taxon>
        <taxon>Philodinidae</taxon>
        <taxon>Rotaria</taxon>
    </lineage>
</organism>
<feature type="transmembrane region" description="Helical" evidence="5">
    <location>
        <begin position="1092"/>
        <end position="1111"/>
    </location>
</feature>
<evidence type="ECO:0000256" key="1">
    <source>
        <dbReference type="ARBA" id="ARBA00004141"/>
    </source>
</evidence>
<feature type="transmembrane region" description="Helical" evidence="5">
    <location>
        <begin position="730"/>
        <end position="754"/>
    </location>
</feature>
<proteinExistence type="predicted"/>
<protein>
    <recommendedName>
        <fullName evidence="8">Proton-coupled folate transporter</fullName>
    </recommendedName>
</protein>
<feature type="transmembrane region" description="Helical" evidence="5">
    <location>
        <begin position="613"/>
        <end position="635"/>
    </location>
</feature>
<feature type="transmembrane region" description="Helical" evidence="5">
    <location>
        <begin position="846"/>
        <end position="867"/>
    </location>
</feature>
<dbReference type="InterPro" id="IPR011701">
    <property type="entry name" value="MFS"/>
</dbReference>
<evidence type="ECO:0000256" key="4">
    <source>
        <dbReference type="ARBA" id="ARBA00023136"/>
    </source>
</evidence>
<dbReference type="GO" id="GO:0016020">
    <property type="term" value="C:membrane"/>
    <property type="evidence" value="ECO:0007669"/>
    <property type="project" value="UniProtKB-SubCell"/>
</dbReference>
<feature type="transmembrane region" description="Helical" evidence="5">
    <location>
        <begin position="67"/>
        <end position="89"/>
    </location>
</feature>
<dbReference type="PANTHER" id="PTHR23507:SF1">
    <property type="entry name" value="FI18259P1-RELATED"/>
    <property type="match status" value="1"/>
</dbReference>
<comment type="subcellular location">
    <subcellularLocation>
        <location evidence="1">Membrane</location>
        <topology evidence="1">Multi-pass membrane protein</topology>
    </subcellularLocation>
</comment>
<evidence type="ECO:0008006" key="8">
    <source>
        <dbReference type="Google" id="ProtNLM"/>
    </source>
</evidence>
<feature type="transmembrane region" description="Helical" evidence="5">
    <location>
        <begin position="258"/>
        <end position="281"/>
    </location>
</feature>
<evidence type="ECO:0000313" key="6">
    <source>
        <dbReference type="EMBL" id="CAF3504682.1"/>
    </source>
</evidence>
<feature type="transmembrane region" description="Helical" evidence="5">
    <location>
        <begin position="1185"/>
        <end position="1205"/>
    </location>
</feature>
<name>A0A818HA19_9BILA</name>
<feature type="transmembrane region" description="Helical" evidence="5">
    <location>
        <begin position="547"/>
        <end position="568"/>
    </location>
</feature>
<feature type="transmembrane region" description="Helical" evidence="5">
    <location>
        <begin position="521"/>
        <end position="541"/>
    </location>
</feature>
<feature type="transmembrane region" description="Helical" evidence="5">
    <location>
        <begin position="1061"/>
        <end position="1080"/>
    </location>
</feature>
<feature type="transmembrane region" description="Helical" evidence="5">
    <location>
        <begin position="131"/>
        <end position="153"/>
    </location>
</feature>
<dbReference type="GO" id="GO:0022857">
    <property type="term" value="F:transmembrane transporter activity"/>
    <property type="evidence" value="ECO:0007669"/>
    <property type="project" value="InterPro"/>
</dbReference>
<reference evidence="6" key="1">
    <citation type="submission" date="2021-02" db="EMBL/GenBank/DDBJ databases">
        <authorList>
            <person name="Nowell W R."/>
        </authorList>
    </citation>
    <scope>NUCLEOTIDE SEQUENCE</scope>
</reference>
<feature type="transmembrane region" description="Helical" evidence="5">
    <location>
        <begin position="873"/>
        <end position="900"/>
    </location>
</feature>
<feature type="transmembrane region" description="Helical" evidence="5">
    <location>
        <begin position="912"/>
        <end position="936"/>
    </location>
</feature>
<feature type="transmembrane region" description="Helical" evidence="5">
    <location>
        <begin position="942"/>
        <end position="961"/>
    </location>
</feature>
<feature type="transmembrane region" description="Helical" evidence="5">
    <location>
        <begin position="383"/>
        <end position="403"/>
    </location>
</feature>
<feature type="transmembrane region" description="Helical" evidence="5">
    <location>
        <begin position="580"/>
        <end position="601"/>
    </location>
</feature>
<evidence type="ECO:0000256" key="3">
    <source>
        <dbReference type="ARBA" id="ARBA00022989"/>
    </source>
</evidence>
<feature type="transmembrane region" description="Helical" evidence="5">
    <location>
        <begin position="101"/>
        <end position="119"/>
    </location>
</feature>
<feature type="transmembrane region" description="Helical" evidence="5">
    <location>
        <begin position="354"/>
        <end position="377"/>
    </location>
</feature>
<accession>A0A818HA19</accession>
<keyword evidence="3 5" id="KW-1133">Transmembrane helix</keyword>
<gene>
    <name evidence="6" type="ORF">OTI717_LOCUS1911</name>
</gene>
<feature type="transmembrane region" description="Helical" evidence="5">
    <location>
        <begin position="288"/>
        <end position="309"/>
    </location>
</feature>
<dbReference type="InterPro" id="IPR036259">
    <property type="entry name" value="MFS_trans_sf"/>
</dbReference>
<feature type="transmembrane region" description="Helical" evidence="5">
    <location>
        <begin position="1025"/>
        <end position="1049"/>
    </location>
</feature>
<feature type="transmembrane region" description="Helical" evidence="5">
    <location>
        <begin position="820"/>
        <end position="839"/>
    </location>
</feature>
<feature type="transmembrane region" description="Helical" evidence="5">
    <location>
        <begin position="315"/>
        <end position="342"/>
    </location>
</feature>
<dbReference type="Pfam" id="PF07690">
    <property type="entry name" value="MFS_1"/>
    <property type="match status" value="1"/>
</dbReference>
<sequence>MMIDDWSMSKDDLYGPPPAYSIRNHYENPPPSYTPSIYVVPIRNVQYQERLSSPHASIILPKKFTRYLLGTGLIHMMIGLAAIVCDIILTIMNESYSFTGLWTGALSIILGIDLILFMSRSNIRICSLQRIQFIHMAMCLVSIVAIILTSINLTSDSCYKIFLGPDRCQHSSHIIKIILVTLFSFNFIQICITIVMTFIYMKTYPNSSNKTSNYTTITIYNSFYFFNEINNETNTCLQNGSSPNKDAQAWAQQHSANLFFWTNLMSSCPVIIMTYILGVYTPKLGKRFVLIIPLLGTIIQLTIWLLVIYFHLSEIWWYIAAFIVGLSGSSGLFGLTLNLIITENTLENERSSRFVRLGAMQTALSAIATVSIGYYIAWRGFIGLYWSGLFLQILSIIIVMIYFKTVDTNVDERIPLLSSINEQFQETSSSNCSHFLKVCTVFKLNQQSKKKTTSLYLILFSNIFFVLAVVSLSPFLWFLLNAPFCWTSKNIGNYSALGAISSAILSLLGMQLLTYIGTSDAIICVISNMCFCLTSLWNAFARYGWQLYVGLLINAFSSYQSPLTISMMSKWLEFHERNNAFTFVTEINTIISTFGSSFFNWLYARTVVNHRNLILFIAAGLGVIPCILNICLFLITRKMSDEELLSLPQSDTEPASCHLDNNILSDAGNPSCLIISSRSLTSSLRTSSMERSRTNSVDDNQLEEMINSSVNDLVRIHTHRFYIMNNISNYAIAIILCLQTACNCVILTVGQYIYAYYLQIYPSSSNTTQNLAKILIPSFHHMKSVSTVLKQCLDNTTDNSSNSSAQIWAQEQSADLFFRINLWNSCPMIIMTYILGLYTPKLGRQFVLILPMLGTAGQLLIWLAIIHLHLADYWWYIASFIVGLSGSTYVFNFVLNLIITDNTKEDNRSSRFVLFEALITTVSAIVTFAIGYYINWRGFTDLYWISLGLEIVSIVIVIFFFKSSSHIIDERTCLLSSSIQNNNNNNNNDIQITESRSLRTKCKDFFIILQIFSFKNRSYRKSISLLLILFAYIFYLLAYSTYASFLWYLLDSPFCWSSENVGNYMALSSISCAIFSLLGMKLFTYMGVNDTIICMFSHLCFTTSSLWIAFAKHNWQLYAGLLISPYGDYQNPLTISMISKLLEVHERNHAFTFVAEITTIITTFGDSIFNWIYAQTVVNFRNFTLLMAAGFSIIAFILNICLFCVTRRMSNEDQVSIFESEPCLLPNNNNNNNIVHSNDIICSSVLYSTFLPKTPNKNRSRVNLESSTDNKMITTDDHLIL</sequence>
<comment type="caution">
    <text evidence="6">The sequence shown here is derived from an EMBL/GenBank/DDBJ whole genome shotgun (WGS) entry which is preliminary data.</text>
</comment>
<dbReference type="SUPFAM" id="SSF103473">
    <property type="entry name" value="MFS general substrate transporter"/>
    <property type="match status" value="2"/>
</dbReference>
<keyword evidence="2 5" id="KW-0812">Transmembrane</keyword>